<dbReference type="AlphaFoldDB" id="A0A4Y7IN82"/>
<dbReference type="EMBL" id="CM010716">
    <property type="protein sequence ID" value="RZC49162.1"/>
    <property type="molecule type" value="Genomic_DNA"/>
</dbReference>
<proteinExistence type="predicted"/>
<organism evidence="1 2">
    <name type="scientific">Papaver somniferum</name>
    <name type="common">Opium poppy</name>
    <dbReference type="NCBI Taxonomy" id="3469"/>
    <lineage>
        <taxon>Eukaryota</taxon>
        <taxon>Viridiplantae</taxon>
        <taxon>Streptophyta</taxon>
        <taxon>Embryophyta</taxon>
        <taxon>Tracheophyta</taxon>
        <taxon>Spermatophyta</taxon>
        <taxon>Magnoliopsida</taxon>
        <taxon>Ranunculales</taxon>
        <taxon>Papaveraceae</taxon>
        <taxon>Papaveroideae</taxon>
        <taxon>Papaver</taxon>
    </lineage>
</organism>
<gene>
    <name evidence="1" type="ORF">C5167_017588</name>
</gene>
<evidence type="ECO:0000313" key="2">
    <source>
        <dbReference type="Proteomes" id="UP000316621"/>
    </source>
</evidence>
<protein>
    <submittedName>
        <fullName evidence="1">Uncharacterized protein</fullName>
    </submittedName>
</protein>
<sequence length="81" mass="9053">MHGNPLGESKYYPHLGSLLTNHLRFFAFVFSAAGCHGSSDQDHGDRTSSIAHALALHKDNSYLDEPTMEYLKKMKGRDDSE</sequence>
<dbReference type="Gramene" id="RZC49162">
    <property type="protein sequence ID" value="RZC49162"/>
    <property type="gene ID" value="C5167_017588"/>
</dbReference>
<keyword evidence="2" id="KW-1185">Reference proteome</keyword>
<evidence type="ECO:0000313" key="1">
    <source>
        <dbReference type="EMBL" id="RZC49162.1"/>
    </source>
</evidence>
<accession>A0A4Y7IN82</accession>
<name>A0A4Y7IN82_PAPSO</name>
<dbReference type="Proteomes" id="UP000316621">
    <property type="component" value="Chromosome 2"/>
</dbReference>
<reference evidence="1 2" key="1">
    <citation type="journal article" date="2018" name="Science">
        <title>The opium poppy genome and morphinan production.</title>
        <authorList>
            <person name="Guo L."/>
            <person name="Winzer T."/>
            <person name="Yang X."/>
            <person name="Li Y."/>
            <person name="Ning Z."/>
            <person name="He Z."/>
            <person name="Teodor R."/>
            <person name="Lu Y."/>
            <person name="Bowser T.A."/>
            <person name="Graham I.A."/>
            <person name="Ye K."/>
        </authorList>
    </citation>
    <scope>NUCLEOTIDE SEQUENCE [LARGE SCALE GENOMIC DNA]</scope>
    <source>
        <strain evidence="2">cv. HN1</strain>
        <tissue evidence="1">Leaves</tissue>
    </source>
</reference>